<proteinExistence type="predicted"/>
<keyword evidence="2" id="KW-0378">Hydrolase</keyword>
<dbReference type="Gene3D" id="3.40.50.1110">
    <property type="entry name" value="SGNH hydrolase"/>
    <property type="match status" value="1"/>
</dbReference>
<dbReference type="Pfam" id="PF13472">
    <property type="entry name" value="Lipase_GDSL_2"/>
    <property type="match status" value="1"/>
</dbReference>
<comment type="caution">
    <text evidence="2">The sequence shown here is derived from an EMBL/GenBank/DDBJ whole genome shotgun (WGS) entry which is preliminary data.</text>
</comment>
<dbReference type="InterPro" id="IPR051532">
    <property type="entry name" value="Ester_Hydrolysis_Enzymes"/>
</dbReference>
<dbReference type="PANTHER" id="PTHR30383:SF5">
    <property type="entry name" value="SGNH HYDROLASE-TYPE ESTERASE DOMAIN-CONTAINING PROTEIN"/>
    <property type="match status" value="1"/>
</dbReference>
<dbReference type="Proteomes" id="UP000017127">
    <property type="component" value="Unassembled WGS sequence"/>
</dbReference>
<gene>
    <name evidence="2" type="ORF">M595_4259</name>
</gene>
<accession>U7QD17</accession>
<reference evidence="2 3" key="1">
    <citation type="journal article" date="2013" name="Front. Microbiol.">
        <title>Comparative genomic analyses of the cyanobacterium, Lyngbya aestuarii BL J, a powerful hydrogen producer.</title>
        <authorList>
            <person name="Kothari A."/>
            <person name="Vaughn M."/>
            <person name="Garcia-Pichel F."/>
        </authorList>
    </citation>
    <scope>NUCLEOTIDE SEQUENCE [LARGE SCALE GENOMIC DNA]</scope>
    <source>
        <strain evidence="2 3">BL J</strain>
    </source>
</reference>
<dbReference type="CDD" id="cd01834">
    <property type="entry name" value="SGNH_hydrolase_like_2"/>
    <property type="match status" value="1"/>
</dbReference>
<dbReference type="InterPro" id="IPR013830">
    <property type="entry name" value="SGNH_hydro"/>
</dbReference>
<keyword evidence="3" id="KW-1185">Reference proteome</keyword>
<evidence type="ECO:0000313" key="3">
    <source>
        <dbReference type="Proteomes" id="UP000017127"/>
    </source>
</evidence>
<evidence type="ECO:0000259" key="1">
    <source>
        <dbReference type="Pfam" id="PF13472"/>
    </source>
</evidence>
<name>U7QD17_9CYAN</name>
<dbReference type="EMBL" id="AUZM01000049">
    <property type="protein sequence ID" value="ERT05769.1"/>
    <property type="molecule type" value="Genomic_DNA"/>
</dbReference>
<dbReference type="SUPFAM" id="SSF52266">
    <property type="entry name" value="SGNH hydrolase"/>
    <property type="match status" value="1"/>
</dbReference>
<dbReference type="PATRIC" id="fig|1348334.3.peg.4117"/>
<evidence type="ECO:0000313" key="2">
    <source>
        <dbReference type="EMBL" id="ERT05769.1"/>
    </source>
</evidence>
<sequence length="281" mass="31538">MLIKLFAMKKKITTIPFYKTKILPLSLLIRAISALLTVGIVISIPSPPVAVEPTPEPQQLTPLQGKQKIILLGDSITQAGGNYGGYVWLMQRYLNTLYPQSKIELIQAGVSGQTSADLQQRFQQDVLDKQPDLVTINVGVNDIIQSFKTAANESQNTANIETYRQKLTAMVKAAQARNIPILFLSPTIITEDLNSRENIRLREYIAVMRAVSTQNRCQFLDLNLPFRDVILTYQRYGGQAQNILTRDGIHPNLAGHQILAYTILRSWGIPEQQIKKLQVIE</sequence>
<organism evidence="2 3">
    <name type="scientific">Lyngbya aestuarii BL J</name>
    <dbReference type="NCBI Taxonomy" id="1348334"/>
    <lineage>
        <taxon>Bacteria</taxon>
        <taxon>Bacillati</taxon>
        <taxon>Cyanobacteriota</taxon>
        <taxon>Cyanophyceae</taxon>
        <taxon>Oscillatoriophycideae</taxon>
        <taxon>Oscillatoriales</taxon>
        <taxon>Microcoleaceae</taxon>
        <taxon>Lyngbya</taxon>
    </lineage>
</organism>
<dbReference type="InterPro" id="IPR036514">
    <property type="entry name" value="SGNH_hydro_sf"/>
</dbReference>
<dbReference type="PANTHER" id="PTHR30383">
    <property type="entry name" value="THIOESTERASE 1/PROTEASE 1/LYSOPHOSPHOLIPASE L1"/>
    <property type="match status" value="1"/>
</dbReference>
<protein>
    <submittedName>
        <fullName evidence="2">GDSL-like Lipase/Acylhydrolase family protein</fullName>
    </submittedName>
</protein>
<dbReference type="AlphaFoldDB" id="U7QD17"/>
<dbReference type="GO" id="GO:0004622">
    <property type="term" value="F:phosphatidylcholine lysophospholipase activity"/>
    <property type="evidence" value="ECO:0007669"/>
    <property type="project" value="TreeGrafter"/>
</dbReference>
<feature type="domain" description="SGNH hydrolase-type esterase" evidence="1">
    <location>
        <begin position="71"/>
        <end position="258"/>
    </location>
</feature>